<dbReference type="PROSITE" id="PS00211">
    <property type="entry name" value="ABC_TRANSPORTER_1"/>
    <property type="match status" value="1"/>
</dbReference>
<evidence type="ECO:0000259" key="5">
    <source>
        <dbReference type="PROSITE" id="PS50893"/>
    </source>
</evidence>
<evidence type="ECO:0000256" key="3">
    <source>
        <dbReference type="ARBA" id="ARBA00022840"/>
    </source>
</evidence>
<evidence type="ECO:0000256" key="4">
    <source>
        <dbReference type="SAM" id="MobiDB-lite"/>
    </source>
</evidence>
<sequence length="341" mass="37599">MTPRPVPSPSSEAGPAERASNISVRGVSKRYGRTLALDDVSLEVEAGRLFALLGPNGAGKTTLLHILSTILRPDSGVAEVAGVNVLTNPLDARQRIGMVFQEPSLDDRLTVQENLNFHGLVYGMSLADRRRRIEEMLELVELSDWREHLARQLSSGMKRRLEIARGLLHEPRILFLDEPTVGLDAQSRERIWMYLSELRARENLTIVVTTHYLEEVEYCDAVCIIDRGKVLAEGSPEELKAAHGKEFLRATALNAEAADRIHARHPEAIRSGNSLVIEVKDAAFAPAFLAAFAGELETVSIDRPSLESVFLTLTGRDLRDKKAEPRDIVRAAGQRGEASTG</sequence>
<dbReference type="InterPro" id="IPR027417">
    <property type="entry name" value="P-loop_NTPase"/>
</dbReference>
<keyword evidence="7" id="KW-1185">Reference proteome</keyword>
<dbReference type="EMBL" id="QQNH01000003">
    <property type="protein sequence ID" value="RDE09923.1"/>
    <property type="molecule type" value="Genomic_DNA"/>
</dbReference>
<dbReference type="InterPro" id="IPR003439">
    <property type="entry name" value="ABC_transporter-like_ATP-bd"/>
</dbReference>
<feature type="domain" description="ABC transporter" evidence="5">
    <location>
        <begin position="22"/>
        <end position="252"/>
    </location>
</feature>
<dbReference type="InterPro" id="IPR017871">
    <property type="entry name" value="ABC_transporter-like_CS"/>
</dbReference>
<dbReference type="Pfam" id="PF00005">
    <property type="entry name" value="ABC_tran"/>
    <property type="match status" value="1"/>
</dbReference>
<dbReference type="GO" id="GO:0005524">
    <property type="term" value="F:ATP binding"/>
    <property type="evidence" value="ECO:0007669"/>
    <property type="project" value="UniProtKB-KW"/>
</dbReference>
<dbReference type="GO" id="GO:0016887">
    <property type="term" value="F:ATP hydrolysis activity"/>
    <property type="evidence" value="ECO:0007669"/>
    <property type="project" value="InterPro"/>
</dbReference>
<proteinExistence type="inferred from homology"/>
<comment type="similarity">
    <text evidence="1">Belongs to the ABC transporter superfamily.</text>
</comment>
<dbReference type="InterPro" id="IPR003593">
    <property type="entry name" value="AAA+_ATPase"/>
</dbReference>
<reference evidence="7" key="1">
    <citation type="submission" date="2018-07" db="EMBL/GenBank/DDBJ databases">
        <authorList>
            <person name="Liu B.-T."/>
            <person name="Du Z."/>
        </authorList>
    </citation>
    <scope>NUCLEOTIDE SEQUENCE [LARGE SCALE GENOMIC DNA]</scope>
    <source>
        <strain evidence="7">XYN52</strain>
    </source>
</reference>
<feature type="region of interest" description="Disordered" evidence="4">
    <location>
        <begin position="322"/>
        <end position="341"/>
    </location>
</feature>
<dbReference type="OrthoDB" id="9778547at2"/>
<dbReference type="Gene3D" id="3.40.50.300">
    <property type="entry name" value="P-loop containing nucleotide triphosphate hydrolases"/>
    <property type="match status" value="1"/>
</dbReference>
<keyword evidence="3 6" id="KW-0067">ATP-binding</keyword>
<dbReference type="SUPFAM" id="SSF52540">
    <property type="entry name" value="P-loop containing nucleoside triphosphate hydrolases"/>
    <property type="match status" value="1"/>
</dbReference>
<dbReference type="PANTHER" id="PTHR43582:SF2">
    <property type="entry name" value="LINEARMYCIN RESISTANCE ATP-BINDING PROTEIN LNRL"/>
    <property type="match status" value="1"/>
</dbReference>
<dbReference type="PROSITE" id="PS50893">
    <property type="entry name" value="ABC_TRANSPORTER_2"/>
    <property type="match status" value="1"/>
</dbReference>
<accession>A0A369W6G1</accession>
<feature type="region of interest" description="Disordered" evidence="4">
    <location>
        <begin position="1"/>
        <end position="21"/>
    </location>
</feature>
<evidence type="ECO:0000313" key="6">
    <source>
        <dbReference type="EMBL" id="RDE09923.1"/>
    </source>
</evidence>
<protein>
    <submittedName>
        <fullName evidence="6">ABC transporter ATP-binding protein</fullName>
    </submittedName>
</protein>
<dbReference type="RefSeq" id="WP_114644690.1">
    <property type="nucleotide sequence ID" value="NZ_QQNH01000003.1"/>
</dbReference>
<dbReference type="PANTHER" id="PTHR43582">
    <property type="entry name" value="LINEARMYCIN RESISTANCE ATP-BINDING PROTEIN LNRL"/>
    <property type="match status" value="1"/>
</dbReference>
<name>A0A369W6G1_9HYPH</name>
<dbReference type="AlphaFoldDB" id="A0A369W6G1"/>
<dbReference type="Proteomes" id="UP000253759">
    <property type="component" value="Unassembled WGS sequence"/>
</dbReference>
<gene>
    <name evidence="6" type="ORF">DVH29_03040</name>
</gene>
<dbReference type="SMART" id="SM00382">
    <property type="entry name" value="AAA"/>
    <property type="match status" value="1"/>
</dbReference>
<keyword evidence="2" id="KW-0547">Nucleotide-binding</keyword>
<comment type="caution">
    <text evidence="6">The sequence shown here is derived from an EMBL/GenBank/DDBJ whole genome shotgun (WGS) entry which is preliminary data.</text>
</comment>
<evidence type="ECO:0000256" key="2">
    <source>
        <dbReference type="ARBA" id="ARBA00022741"/>
    </source>
</evidence>
<organism evidence="6 7">
    <name type="scientific">Pelagibacterium lacus</name>
    <dbReference type="NCBI Taxonomy" id="2282655"/>
    <lineage>
        <taxon>Bacteria</taxon>
        <taxon>Pseudomonadati</taxon>
        <taxon>Pseudomonadota</taxon>
        <taxon>Alphaproteobacteria</taxon>
        <taxon>Hyphomicrobiales</taxon>
        <taxon>Devosiaceae</taxon>
        <taxon>Pelagibacterium</taxon>
    </lineage>
</organism>
<evidence type="ECO:0000313" key="7">
    <source>
        <dbReference type="Proteomes" id="UP000253759"/>
    </source>
</evidence>
<evidence type="ECO:0000256" key="1">
    <source>
        <dbReference type="ARBA" id="ARBA00005417"/>
    </source>
</evidence>